<gene>
    <name evidence="1" type="ORF">CRI93_14675</name>
</gene>
<name>A0A2H3NPI3_9BACT</name>
<evidence type="ECO:0008006" key="3">
    <source>
        <dbReference type="Google" id="ProtNLM"/>
    </source>
</evidence>
<protein>
    <recommendedName>
        <fullName evidence="3">ASCH domain-containing protein</fullName>
    </recommendedName>
</protein>
<keyword evidence="2" id="KW-1185">Reference proteome</keyword>
<evidence type="ECO:0000313" key="2">
    <source>
        <dbReference type="Proteomes" id="UP000221024"/>
    </source>
</evidence>
<dbReference type="AlphaFoldDB" id="A0A2H3NPI3"/>
<dbReference type="EMBL" id="PDEP01000021">
    <property type="protein sequence ID" value="PEN04750.1"/>
    <property type="molecule type" value="Genomic_DNA"/>
</dbReference>
<accession>A0A2H3NPI3</accession>
<organism evidence="1 2">
    <name type="scientific">Longimonas halophila</name>
    <dbReference type="NCBI Taxonomy" id="1469170"/>
    <lineage>
        <taxon>Bacteria</taxon>
        <taxon>Pseudomonadati</taxon>
        <taxon>Rhodothermota</taxon>
        <taxon>Rhodothermia</taxon>
        <taxon>Rhodothermales</taxon>
        <taxon>Salisaetaceae</taxon>
        <taxon>Longimonas</taxon>
    </lineage>
</organism>
<reference evidence="1 2" key="1">
    <citation type="submission" date="2017-10" db="EMBL/GenBank/DDBJ databases">
        <title>Draft genome of Longimonas halophila.</title>
        <authorList>
            <person name="Goh K.M."/>
            <person name="Shamsir M.S."/>
            <person name="Lim S.W."/>
        </authorList>
    </citation>
    <scope>NUCLEOTIDE SEQUENCE [LARGE SCALE GENOMIC DNA]</scope>
    <source>
        <strain evidence="1 2">KCTC 42399</strain>
    </source>
</reference>
<dbReference type="Proteomes" id="UP000221024">
    <property type="component" value="Unassembled WGS sequence"/>
</dbReference>
<proteinExistence type="predicted"/>
<comment type="caution">
    <text evidence="1">The sequence shown here is derived from an EMBL/GenBank/DDBJ whole genome shotgun (WGS) entry which is preliminary data.</text>
</comment>
<dbReference type="RefSeq" id="WP_098063426.1">
    <property type="nucleotide sequence ID" value="NZ_PDEP01000021.1"/>
</dbReference>
<dbReference type="OrthoDB" id="515312at2"/>
<evidence type="ECO:0000313" key="1">
    <source>
        <dbReference type="EMBL" id="PEN04750.1"/>
    </source>
</evidence>
<sequence length="120" mass="13787">MAIITFSLTRDELLSGQKTVTRRDWKPSHMANWQRWYDEGRHIHDAYDRIPIAGGSKIAEIRLTERPYWEALENMPKDDLQAEGGMADSLEQFYDLVGLPPSHEVAVVRFELVEAEVAVC</sequence>